<dbReference type="InterPro" id="IPR044925">
    <property type="entry name" value="His-Me_finger_sf"/>
</dbReference>
<dbReference type="PROSITE" id="PS51257">
    <property type="entry name" value="PROKAR_LIPOPROTEIN"/>
    <property type="match status" value="1"/>
</dbReference>
<dbReference type="AlphaFoldDB" id="A0A449BCF6"/>
<dbReference type="PANTHER" id="PTHR33607:SF2">
    <property type="entry name" value="ENDONUCLEASE-1"/>
    <property type="match status" value="1"/>
</dbReference>
<evidence type="ECO:0000313" key="5">
    <source>
        <dbReference type="Proteomes" id="UP000289841"/>
    </source>
</evidence>
<dbReference type="Pfam" id="PF04231">
    <property type="entry name" value="Endonuclease_1"/>
    <property type="match status" value="1"/>
</dbReference>
<protein>
    <submittedName>
        <fullName evidence="4">Extracellular ribonuclease</fullName>
        <ecNumber evidence="4">3.1.-.-</ecNumber>
    </submittedName>
</protein>
<gene>
    <name evidence="4" type="primary">bsn_4</name>
    <name evidence="4" type="ORF">NCTC10138_00487</name>
</gene>
<evidence type="ECO:0000256" key="2">
    <source>
        <dbReference type="ARBA" id="ARBA00022722"/>
    </source>
</evidence>
<dbReference type="PANTHER" id="PTHR33607">
    <property type="entry name" value="ENDONUCLEASE-1"/>
    <property type="match status" value="1"/>
</dbReference>
<reference evidence="4 5" key="1">
    <citation type="submission" date="2019-01" db="EMBL/GenBank/DDBJ databases">
        <authorList>
            <consortium name="Pathogen Informatics"/>
        </authorList>
    </citation>
    <scope>NUCLEOTIDE SEQUENCE [LARGE SCALE GENOMIC DNA]</scope>
    <source>
        <strain evidence="4 5">NCTC10138</strain>
    </source>
</reference>
<dbReference type="Proteomes" id="UP000289841">
    <property type="component" value="Chromosome"/>
</dbReference>
<dbReference type="Pfam" id="PF09479">
    <property type="entry name" value="Flg_new"/>
    <property type="match status" value="1"/>
</dbReference>
<accession>A0A449BCF6</accession>
<dbReference type="SUPFAM" id="SSF54060">
    <property type="entry name" value="His-Me finger endonucleases"/>
    <property type="match status" value="1"/>
</dbReference>
<dbReference type="EC" id="3.1.-.-" evidence="4"/>
<dbReference type="InterPro" id="IPR013378">
    <property type="entry name" value="InlB-like_B-rpt"/>
</dbReference>
<dbReference type="GO" id="GO:0030313">
    <property type="term" value="C:cell envelope"/>
    <property type="evidence" value="ECO:0007669"/>
    <property type="project" value="UniProtKB-SubCell"/>
</dbReference>
<proteinExistence type="predicted"/>
<comment type="subcellular location">
    <subcellularLocation>
        <location evidence="1">Cell envelope</location>
    </subcellularLocation>
</comment>
<name>A0A449BCF6_HAPAX</name>
<dbReference type="Gene3D" id="2.60.40.4270">
    <property type="entry name" value="Listeria-Bacteroides repeat domain"/>
    <property type="match status" value="1"/>
</dbReference>
<dbReference type="STRING" id="1278311.GCA_000428705_00887"/>
<sequence length="620" mass="71488">MKRMKKLLLVVNIVIFSIVLVSCNFIRKEKFRVTFKLDGEVHEQKEIEKGNLITKPSEPNKVGFEIIGWYKDINDEETKWNFETDKVLEHLELTGKWKRKDNYLEIQDLRHEDSILTWLEIPNAEYEIRLLYNIERTSNNSFDISKYKEIIAEKEILTIVPIKEGFIGLERVIDVQYKKANEKENINLNFDSLSKGNYASSMIDFSGFIFELNGALIGTSASDLKNGAKSVRMQENGFISFVTGINRFQRLTFNLGTYGTNNDSNVNVYVKGFTETEYRQIKTFKTIKELVNVEVSINDVPEDIRNNTLLFKIEKDNVANARVNIDDLIVYDLGEEKYIIGADEDIDLLPYYESVRGLKGEKLVEELRIILNTNFNSLKYEDAKYVLANSDRNPLDGNNSLLGMYDNDSIVTYWTTGANAWQREHVWPNSRLGIERVKESSRNQGSDMHNLRAITGINQTRSNRHFTNGNGVATKVGSNAFYPGDDHKGDVARILLYMAVKYDFLMLTKNETLLSNSDSYLPKGAYGGRLDLLLDWHNDDQVDEFEKNRNEFIFSGVAKKENGSSISPQGNRNPFIDHPELFTEVYNYFLNADLKRLANMNVSVDLIIDYYKFMMDMKNI</sequence>
<evidence type="ECO:0000256" key="3">
    <source>
        <dbReference type="ARBA" id="ARBA00022801"/>
    </source>
</evidence>
<keyword evidence="2" id="KW-0540">Nuclease</keyword>
<evidence type="ECO:0000313" key="4">
    <source>
        <dbReference type="EMBL" id="VEU80131.1"/>
    </source>
</evidence>
<dbReference type="GO" id="GO:0016787">
    <property type="term" value="F:hydrolase activity"/>
    <property type="evidence" value="ECO:0007669"/>
    <property type="project" value="UniProtKB-KW"/>
</dbReference>
<keyword evidence="3 4" id="KW-0378">Hydrolase</keyword>
<dbReference type="InterPro" id="IPR042229">
    <property type="entry name" value="Listeria/Bacterioides_rpt_sf"/>
</dbReference>
<keyword evidence="5" id="KW-1185">Reference proteome</keyword>
<dbReference type="GO" id="GO:0004518">
    <property type="term" value="F:nuclease activity"/>
    <property type="evidence" value="ECO:0007669"/>
    <property type="project" value="UniProtKB-KW"/>
</dbReference>
<dbReference type="EMBL" id="LR215048">
    <property type="protein sequence ID" value="VEU80131.1"/>
    <property type="molecule type" value="Genomic_DNA"/>
</dbReference>
<dbReference type="KEGG" id="aaxa:NCTC10138_00487"/>
<organism evidence="4 5">
    <name type="scientific">Haploplasma axanthum</name>
    <name type="common">Acholeplasma axanthum</name>
    <dbReference type="NCBI Taxonomy" id="29552"/>
    <lineage>
        <taxon>Bacteria</taxon>
        <taxon>Bacillati</taxon>
        <taxon>Mycoplasmatota</taxon>
        <taxon>Mollicutes</taxon>
        <taxon>Acholeplasmatales</taxon>
        <taxon>Acholeplasmataceae</taxon>
        <taxon>Haploplasma</taxon>
    </lineage>
</organism>
<evidence type="ECO:0000256" key="1">
    <source>
        <dbReference type="ARBA" id="ARBA00004196"/>
    </source>
</evidence>
<dbReference type="InterPro" id="IPR007346">
    <property type="entry name" value="Endonuclease-I"/>
</dbReference>